<reference evidence="10" key="1">
    <citation type="submission" date="2018-05" db="EMBL/GenBank/DDBJ databases">
        <authorList>
            <person name="Lanie J.A."/>
            <person name="Ng W.-L."/>
            <person name="Kazmierczak K.M."/>
            <person name="Andrzejewski T.M."/>
            <person name="Davidsen T.M."/>
            <person name="Wayne K.J."/>
            <person name="Tettelin H."/>
            <person name="Glass J.I."/>
            <person name="Rusch D."/>
            <person name="Podicherti R."/>
            <person name="Tsui H.-C.T."/>
            <person name="Winkler M.E."/>
        </authorList>
    </citation>
    <scope>NUCLEOTIDE SEQUENCE</scope>
</reference>
<evidence type="ECO:0000256" key="4">
    <source>
        <dbReference type="ARBA" id="ARBA00022692"/>
    </source>
</evidence>
<protein>
    <recommendedName>
        <fullName evidence="9">Ammonium transporter AmtB-like domain-containing protein</fullName>
    </recommendedName>
</protein>
<evidence type="ECO:0000259" key="9">
    <source>
        <dbReference type="Pfam" id="PF00909"/>
    </source>
</evidence>
<keyword evidence="6 8" id="KW-0472">Membrane</keyword>
<dbReference type="Pfam" id="PF00909">
    <property type="entry name" value="Ammonium_transp"/>
    <property type="match status" value="1"/>
</dbReference>
<dbReference type="Gene3D" id="1.10.3430.10">
    <property type="entry name" value="Ammonium transporter AmtB like domains"/>
    <property type="match status" value="1"/>
</dbReference>
<name>A0A383DUD4_9ZZZZ</name>
<dbReference type="InterPro" id="IPR029020">
    <property type="entry name" value="Ammonium/urea_transptr"/>
</dbReference>
<dbReference type="GO" id="GO:0016020">
    <property type="term" value="C:membrane"/>
    <property type="evidence" value="ECO:0007669"/>
    <property type="project" value="UniProtKB-SubCell"/>
</dbReference>
<sequence>MENVDLETVKSFVDTLWVINCAILVFIMQAGFMCMESGLSRYKNSINVALKNAADFGVSVVIFWLFGFGLMFGTSYKGF</sequence>
<dbReference type="EMBL" id="UINC01220289">
    <property type="protein sequence ID" value="SVE48137.1"/>
    <property type="molecule type" value="Genomic_DNA"/>
</dbReference>
<dbReference type="AlphaFoldDB" id="A0A383DUD4"/>
<comment type="similarity">
    <text evidence="2">Belongs to the ammonia transporter channel (TC 1.A.11.2) family.</text>
</comment>
<dbReference type="PANTHER" id="PTHR11730:SF6">
    <property type="entry name" value="AMMONIUM TRANSPORTER"/>
    <property type="match status" value="1"/>
</dbReference>
<gene>
    <name evidence="10" type="ORF">METZ01_LOCUS500991</name>
</gene>
<evidence type="ECO:0000256" key="5">
    <source>
        <dbReference type="ARBA" id="ARBA00022989"/>
    </source>
</evidence>
<feature type="transmembrane region" description="Helical" evidence="8">
    <location>
        <begin position="56"/>
        <end position="76"/>
    </location>
</feature>
<evidence type="ECO:0000256" key="3">
    <source>
        <dbReference type="ARBA" id="ARBA00022448"/>
    </source>
</evidence>
<feature type="non-terminal residue" evidence="10">
    <location>
        <position position="79"/>
    </location>
</feature>
<dbReference type="PANTHER" id="PTHR11730">
    <property type="entry name" value="AMMONIUM TRANSPORTER"/>
    <property type="match status" value="1"/>
</dbReference>
<keyword evidence="4 8" id="KW-0812">Transmembrane</keyword>
<comment type="subcellular location">
    <subcellularLocation>
        <location evidence="1">Membrane</location>
        <topology evidence="1">Multi-pass membrane protein</topology>
    </subcellularLocation>
</comment>
<keyword evidence="5 8" id="KW-1133">Transmembrane helix</keyword>
<evidence type="ECO:0000256" key="2">
    <source>
        <dbReference type="ARBA" id="ARBA00005887"/>
    </source>
</evidence>
<organism evidence="10">
    <name type="scientific">marine metagenome</name>
    <dbReference type="NCBI Taxonomy" id="408172"/>
    <lineage>
        <taxon>unclassified sequences</taxon>
        <taxon>metagenomes</taxon>
        <taxon>ecological metagenomes</taxon>
    </lineage>
</organism>
<dbReference type="InterPro" id="IPR024041">
    <property type="entry name" value="NH4_transpt_AmtB-like_dom"/>
</dbReference>
<accession>A0A383DUD4</accession>
<evidence type="ECO:0000256" key="8">
    <source>
        <dbReference type="SAM" id="Phobius"/>
    </source>
</evidence>
<evidence type="ECO:0000256" key="6">
    <source>
        <dbReference type="ARBA" id="ARBA00023136"/>
    </source>
</evidence>
<proteinExistence type="inferred from homology"/>
<feature type="domain" description="Ammonium transporter AmtB-like" evidence="9">
    <location>
        <begin position="17"/>
        <end position="77"/>
    </location>
</feature>
<keyword evidence="7" id="KW-0924">Ammonia transport</keyword>
<dbReference type="GO" id="GO:0097272">
    <property type="term" value="P:ammonium homeostasis"/>
    <property type="evidence" value="ECO:0007669"/>
    <property type="project" value="TreeGrafter"/>
</dbReference>
<dbReference type="SUPFAM" id="SSF111352">
    <property type="entry name" value="Ammonium transporter"/>
    <property type="match status" value="1"/>
</dbReference>
<feature type="transmembrane region" description="Helical" evidence="8">
    <location>
        <begin position="15"/>
        <end position="35"/>
    </location>
</feature>
<dbReference type="GO" id="GO:0008519">
    <property type="term" value="F:ammonium channel activity"/>
    <property type="evidence" value="ECO:0007669"/>
    <property type="project" value="InterPro"/>
</dbReference>
<keyword evidence="3" id="KW-0813">Transport</keyword>
<evidence type="ECO:0000313" key="10">
    <source>
        <dbReference type="EMBL" id="SVE48137.1"/>
    </source>
</evidence>
<evidence type="ECO:0000256" key="7">
    <source>
        <dbReference type="ARBA" id="ARBA00023177"/>
    </source>
</evidence>
<evidence type="ECO:0000256" key="1">
    <source>
        <dbReference type="ARBA" id="ARBA00004141"/>
    </source>
</evidence>